<name>A0ABP8YQT6_9ACTN</name>
<evidence type="ECO:0000313" key="2">
    <source>
        <dbReference type="EMBL" id="GAA4737204.1"/>
    </source>
</evidence>
<comment type="caution">
    <text evidence="2">The sequence shown here is derived from an EMBL/GenBank/DDBJ whole genome shotgun (WGS) entry which is preliminary data.</text>
</comment>
<evidence type="ECO:0000259" key="1">
    <source>
        <dbReference type="Pfam" id="PF04993"/>
    </source>
</evidence>
<proteinExistence type="predicted"/>
<evidence type="ECO:0000313" key="3">
    <source>
        <dbReference type="Proteomes" id="UP001499882"/>
    </source>
</evidence>
<dbReference type="Pfam" id="PF04993">
    <property type="entry name" value="TfoX_N"/>
    <property type="match status" value="1"/>
</dbReference>
<sequence length="130" mass="13990">MNDVPLISLMLMPQVGTIGAMSYDEALADQLREIASGVAGISERKMFGGLAFLVHGNMAVAASGEGGLLLRCPPERTDELLAEPHTDEFVMRERSMTGWLRVDPPGLATYDAVERWATIGLSYAGTLPPK</sequence>
<keyword evidence="3" id="KW-1185">Reference proteome</keyword>
<gene>
    <name evidence="2" type="ORF">GCM10023350_21460</name>
</gene>
<dbReference type="SUPFAM" id="SSF159894">
    <property type="entry name" value="YgaC/TfoX-N like"/>
    <property type="match status" value="1"/>
</dbReference>
<dbReference type="InterPro" id="IPR007076">
    <property type="entry name" value="TfoX_N"/>
</dbReference>
<dbReference type="EMBL" id="BAABKN010000014">
    <property type="protein sequence ID" value="GAA4737204.1"/>
    <property type="molecule type" value="Genomic_DNA"/>
</dbReference>
<protein>
    <submittedName>
        <fullName evidence="2">TfoX/Sxy family protein</fullName>
    </submittedName>
</protein>
<reference evidence="3" key="1">
    <citation type="journal article" date="2019" name="Int. J. Syst. Evol. Microbiol.">
        <title>The Global Catalogue of Microorganisms (GCM) 10K type strain sequencing project: providing services to taxonomists for standard genome sequencing and annotation.</title>
        <authorList>
            <consortium name="The Broad Institute Genomics Platform"/>
            <consortium name="The Broad Institute Genome Sequencing Center for Infectious Disease"/>
            <person name="Wu L."/>
            <person name="Ma J."/>
        </authorList>
    </citation>
    <scope>NUCLEOTIDE SEQUENCE [LARGE SCALE GENOMIC DNA]</scope>
    <source>
        <strain evidence="3">JCM 18532</strain>
    </source>
</reference>
<dbReference type="Proteomes" id="UP001499882">
    <property type="component" value="Unassembled WGS sequence"/>
</dbReference>
<accession>A0ABP8YQT6</accession>
<feature type="domain" description="TfoX N-terminal" evidence="1">
    <location>
        <begin position="36"/>
        <end position="121"/>
    </location>
</feature>
<dbReference type="Gene3D" id="3.30.1460.30">
    <property type="entry name" value="YgaC/TfoX-N like chaperone"/>
    <property type="match status" value="1"/>
</dbReference>
<organism evidence="2 3">
    <name type="scientific">Nocardioides endophyticus</name>
    <dbReference type="NCBI Taxonomy" id="1353775"/>
    <lineage>
        <taxon>Bacteria</taxon>
        <taxon>Bacillati</taxon>
        <taxon>Actinomycetota</taxon>
        <taxon>Actinomycetes</taxon>
        <taxon>Propionibacteriales</taxon>
        <taxon>Nocardioidaceae</taxon>
        <taxon>Nocardioides</taxon>
    </lineage>
</organism>